<evidence type="ECO:0000313" key="3">
    <source>
        <dbReference type="Proteomes" id="UP001283361"/>
    </source>
</evidence>
<proteinExistence type="predicted"/>
<protein>
    <submittedName>
        <fullName evidence="2">Uncharacterized protein</fullName>
    </submittedName>
</protein>
<gene>
    <name evidence="2" type="ORF">RRG08_032124</name>
</gene>
<comment type="caution">
    <text evidence="2">The sequence shown here is derived from an EMBL/GenBank/DDBJ whole genome shotgun (WGS) entry which is preliminary data.</text>
</comment>
<feature type="compositionally biased region" description="Acidic residues" evidence="1">
    <location>
        <begin position="1"/>
        <end position="13"/>
    </location>
</feature>
<evidence type="ECO:0000313" key="2">
    <source>
        <dbReference type="EMBL" id="KAK3767449.1"/>
    </source>
</evidence>
<feature type="compositionally biased region" description="Basic and acidic residues" evidence="1">
    <location>
        <begin position="14"/>
        <end position="23"/>
    </location>
</feature>
<feature type="region of interest" description="Disordered" evidence="1">
    <location>
        <begin position="1"/>
        <end position="41"/>
    </location>
</feature>
<sequence>MNDVDDEFGEDDRDDRGRKGREAADDDDANDREDNHNVDEKEGWSEWLDTRLAVCQVLESNAAHNSLHLHTWERELCAEYLTRSLTQPTTFARERTHTTLHRTAPHNSPWLSSPCLYLFNTVSTVLSDIHILCPVSFSTI</sequence>
<reference evidence="2" key="1">
    <citation type="journal article" date="2023" name="G3 (Bethesda)">
        <title>A reference genome for the long-term kleptoplast-retaining sea slug Elysia crispata morphotype clarki.</title>
        <authorList>
            <person name="Eastman K.E."/>
            <person name="Pendleton A.L."/>
            <person name="Shaikh M.A."/>
            <person name="Suttiyut T."/>
            <person name="Ogas R."/>
            <person name="Tomko P."/>
            <person name="Gavelis G."/>
            <person name="Widhalm J.R."/>
            <person name="Wisecaver J.H."/>
        </authorList>
    </citation>
    <scope>NUCLEOTIDE SEQUENCE</scope>
    <source>
        <strain evidence="2">ECLA1</strain>
    </source>
</reference>
<evidence type="ECO:0000256" key="1">
    <source>
        <dbReference type="SAM" id="MobiDB-lite"/>
    </source>
</evidence>
<dbReference type="AlphaFoldDB" id="A0AAE0ZDJ1"/>
<name>A0AAE0ZDJ1_9GAST</name>
<feature type="compositionally biased region" description="Basic and acidic residues" evidence="1">
    <location>
        <begin position="32"/>
        <end position="41"/>
    </location>
</feature>
<accession>A0AAE0ZDJ1</accession>
<dbReference type="EMBL" id="JAWDGP010004149">
    <property type="protein sequence ID" value="KAK3767449.1"/>
    <property type="molecule type" value="Genomic_DNA"/>
</dbReference>
<dbReference type="Proteomes" id="UP001283361">
    <property type="component" value="Unassembled WGS sequence"/>
</dbReference>
<keyword evidence="3" id="KW-1185">Reference proteome</keyword>
<organism evidence="2 3">
    <name type="scientific">Elysia crispata</name>
    <name type="common">lettuce slug</name>
    <dbReference type="NCBI Taxonomy" id="231223"/>
    <lineage>
        <taxon>Eukaryota</taxon>
        <taxon>Metazoa</taxon>
        <taxon>Spiralia</taxon>
        <taxon>Lophotrochozoa</taxon>
        <taxon>Mollusca</taxon>
        <taxon>Gastropoda</taxon>
        <taxon>Heterobranchia</taxon>
        <taxon>Euthyneura</taxon>
        <taxon>Panpulmonata</taxon>
        <taxon>Sacoglossa</taxon>
        <taxon>Placobranchoidea</taxon>
        <taxon>Plakobranchidae</taxon>
        <taxon>Elysia</taxon>
    </lineage>
</organism>